<evidence type="ECO:0000256" key="6">
    <source>
        <dbReference type="RuleBase" id="RU365047"/>
    </source>
</evidence>
<accession>A0A1Y2CSB9</accession>
<dbReference type="InterPro" id="IPR001163">
    <property type="entry name" value="Sm_dom_euk/arc"/>
</dbReference>
<comment type="function">
    <text evidence="6">Component of the cytoplasmic LSM1-LSM7 complex which is involved in mRNA degradation.</text>
</comment>
<dbReference type="PANTHER" id="PTHR15588">
    <property type="entry name" value="LSM1"/>
    <property type="match status" value="1"/>
</dbReference>
<dbReference type="STRING" id="329046.A0A1Y2CSB9"/>
<dbReference type="GO" id="GO:1990904">
    <property type="term" value="C:ribonucleoprotein complex"/>
    <property type="evidence" value="ECO:0007669"/>
    <property type="project" value="UniProtKB-KW"/>
</dbReference>
<name>A0A1Y2CSB9_9FUNG</name>
<keyword evidence="3 6" id="KW-0507">mRNA processing</keyword>
<feature type="domain" description="Sm" evidence="7">
    <location>
        <begin position="6"/>
        <end position="81"/>
    </location>
</feature>
<evidence type="ECO:0000313" key="9">
    <source>
        <dbReference type="Proteomes" id="UP000193642"/>
    </source>
</evidence>
<keyword evidence="2 6" id="KW-0963">Cytoplasm</keyword>
<dbReference type="GO" id="GO:0000932">
    <property type="term" value="C:P-body"/>
    <property type="evidence" value="ECO:0007669"/>
    <property type="project" value="UniProtKB-SubCell"/>
</dbReference>
<dbReference type="GO" id="GO:0005634">
    <property type="term" value="C:nucleus"/>
    <property type="evidence" value="ECO:0007669"/>
    <property type="project" value="EnsemblFungi"/>
</dbReference>
<dbReference type="Proteomes" id="UP000193642">
    <property type="component" value="Unassembled WGS sequence"/>
</dbReference>
<dbReference type="PROSITE" id="PS52002">
    <property type="entry name" value="SM"/>
    <property type="match status" value="1"/>
</dbReference>
<evidence type="ECO:0000313" key="8">
    <source>
        <dbReference type="EMBL" id="ORY49891.1"/>
    </source>
</evidence>
<dbReference type="InterPro" id="IPR034104">
    <property type="entry name" value="Lsm1"/>
</dbReference>
<evidence type="ECO:0000256" key="2">
    <source>
        <dbReference type="ARBA" id="ARBA00022490"/>
    </source>
</evidence>
<dbReference type="Pfam" id="PF01423">
    <property type="entry name" value="LSM"/>
    <property type="match status" value="1"/>
</dbReference>
<keyword evidence="9" id="KW-1185">Reference proteome</keyword>
<dbReference type="FunFam" id="2.30.30.100:FF:000045">
    <property type="entry name" value="U6 snRNA-associated Sm-like protein LSm1"/>
    <property type="match status" value="1"/>
</dbReference>
<dbReference type="AlphaFoldDB" id="A0A1Y2CSB9"/>
<organism evidence="8 9">
    <name type="scientific">Rhizoclosmatium globosum</name>
    <dbReference type="NCBI Taxonomy" id="329046"/>
    <lineage>
        <taxon>Eukaryota</taxon>
        <taxon>Fungi</taxon>
        <taxon>Fungi incertae sedis</taxon>
        <taxon>Chytridiomycota</taxon>
        <taxon>Chytridiomycota incertae sedis</taxon>
        <taxon>Chytridiomycetes</taxon>
        <taxon>Chytridiales</taxon>
        <taxon>Chytriomycetaceae</taxon>
        <taxon>Rhizoclosmatium</taxon>
    </lineage>
</organism>
<dbReference type="InterPro" id="IPR044642">
    <property type="entry name" value="PTHR15588"/>
</dbReference>
<dbReference type="InterPro" id="IPR010920">
    <property type="entry name" value="LSM_dom_sf"/>
</dbReference>
<dbReference type="OrthoDB" id="10263346at2759"/>
<evidence type="ECO:0000256" key="3">
    <source>
        <dbReference type="ARBA" id="ARBA00022664"/>
    </source>
</evidence>
<keyword evidence="4 6" id="KW-0694">RNA-binding</keyword>
<dbReference type="Gene3D" id="2.30.30.100">
    <property type="match status" value="1"/>
</dbReference>
<keyword evidence="5 6" id="KW-0687">Ribonucleoprotein</keyword>
<dbReference type="GO" id="GO:0000290">
    <property type="term" value="P:deadenylation-dependent decapping of nuclear-transcribed mRNA"/>
    <property type="evidence" value="ECO:0007669"/>
    <property type="project" value="EnsemblFungi"/>
</dbReference>
<dbReference type="GO" id="GO:0003729">
    <property type="term" value="F:mRNA binding"/>
    <property type="evidence" value="ECO:0007669"/>
    <property type="project" value="EnsemblFungi"/>
</dbReference>
<dbReference type="SUPFAM" id="SSF50182">
    <property type="entry name" value="Sm-like ribonucleoproteins"/>
    <property type="match status" value="1"/>
</dbReference>
<dbReference type="InterPro" id="IPR047575">
    <property type="entry name" value="Sm"/>
</dbReference>
<comment type="subunit">
    <text evidence="6">Component of the heptameric LSM1-LSM7 complex that forms a seven-membered ring structure with a donut shape.</text>
</comment>
<dbReference type="EMBL" id="MCGO01000008">
    <property type="protein sequence ID" value="ORY49891.1"/>
    <property type="molecule type" value="Genomic_DNA"/>
</dbReference>
<reference evidence="8 9" key="1">
    <citation type="submission" date="2016-07" db="EMBL/GenBank/DDBJ databases">
        <title>Pervasive Adenine N6-methylation of Active Genes in Fungi.</title>
        <authorList>
            <consortium name="DOE Joint Genome Institute"/>
            <person name="Mondo S.J."/>
            <person name="Dannebaum R.O."/>
            <person name="Kuo R.C."/>
            <person name="Labutti K."/>
            <person name="Haridas S."/>
            <person name="Kuo A."/>
            <person name="Salamov A."/>
            <person name="Ahrendt S.R."/>
            <person name="Lipzen A."/>
            <person name="Sullivan W."/>
            <person name="Andreopoulos W.B."/>
            <person name="Clum A."/>
            <person name="Lindquist E."/>
            <person name="Daum C."/>
            <person name="Ramamoorthy G.K."/>
            <person name="Gryganskyi A."/>
            <person name="Culley D."/>
            <person name="Magnuson J.K."/>
            <person name="James T.Y."/>
            <person name="O'Malley M.A."/>
            <person name="Stajich J.E."/>
            <person name="Spatafora J.W."/>
            <person name="Visel A."/>
            <person name="Grigoriev I.V."/>
        </authorList>
    </citation>
    <scope>NUCLEOTIDE SEQUENCE [LARGE SCALE GENOMIC DNA]</scope>
    <source>
        <strain evidence="8 9">JEL800</strain>
    </source>
</reference>
<comment type="caution">
    <text evidence="8">The sequence shown here is derived from an EMBL/GenBank/DDBJ whole genome shotgun (WGS) entry which is preliminary data.</text>
</comment>
<evidence type="ECO:0000256" key="4">
    <source>
        <dbReference type="ARBA" id="ARBA00022884"/>
    </source>
</evidence>
<sequence>MDSFLPGAASLVDCVDKKLLVILRDGRKLIGYLRSYDQFANLVLQDTMERMYHNDTYGEEYRGMFVVRGENVVLLGELDEEREAMHLRSLREVPSAEINAIVKKEAEARKQMDLVTGKILHARGFCVDFAETDHY</sequence>
<dbReference type="SMART" id="SM00651">
    <property type="entry name" value="Sm"/>
    <property type="match status" value="1"/>
</dbReference>
<dbReference type="GO" id="GO:0003682">
    <property type="term" value="F:chromatin binding"/>
    <property type="evidence" value="ECO:0007669"/>
    <property type="project" value="EnsemblFungi"/>
</dbReference>
<gene>
    <name evidence="6" type="primary">LSM1</name>
    <name evidence="8" type="ORF">BCR33DRAFT_713495</name>
</gene>
<evidence type="ECO:0000256" key="1">
    <source>
        <dbReference type="ARBA" id="ARBA00006850"/>
    </source>
</evidence>
<comment type="subcellular location">
    <subcellularLocation>
        <location evidence="6">Cytoplasm</location>
    </subcellularLocation>
    <subcellularLocation>
        <location evidence="6">Cytoplasm</location>
        <location evidence="6">P-body</location>
    </subcellularLocation>
</comment>
<dbReference type="GO" id="GO:0006397">
    <property type="term" value="P:mRNA processing"/>
    <property type="evidence" value="ECO:0007669"/>
    <property type="project" value="UniProtKB-UniRule"/>
</dbReference>
<dbReference type="PANTHER" id="PTHR15588:SF8">
    <property type="entry name" value="U6 SNRNA-ASSOCIATED SM-LIKE PROTEIN LSM1"/>
    <property type="match status" value="1"/>
</dbReference>
<evidence type="ECO:0000256" key="5">
    <source>
        <dbReference type="ARBA" id="ARBA00023274"/>
    </source>
</evidence>
<evidence type="ECO:0000259" key="7">
    <source>
        <dbReference type="PROSITE" id="PS52002"/>
    </source>
</evidence>
<proteinExistence type="inferred from homology"/>
<comment type="similarity">
    <text evidence="1 6">Belongs to the snRNP Sm proteins family.</text>
</comment>
<dbReference type="CDD" id="cd01728">
    <property type="entry name" value="LSm1"/>
    <property type="match status" value="1"/>
</dbReference>
<protein>
    <recommendedName>
        <fullName evidence="6">U6 snRNA-associated Sm-like protein LSm1</fullName>
    </recommendedName>
</protein>
<dbReference type="GO" id="GO:1990726">
    <property type="term" value="C:Lsm1-7-Pat1 complex"/>
    <property type="evidence" value="ECO:0007669"/>
    <property type="project" value="EnsemblFungi"/>
</dbReference>